<evidence type="ECO:0000313" key="2">
    <source>
        <dbReference type="Proteomes" id="UP000026915"/>
    </source>
</evidence>
<dbReference type="InParanoid" id="A0A061DM33"/>
<accession>A0A061DM33</accession>
<sequence>MVTTYLYYKSDHAILGACYHSQMISNKWSCLRHSQIMLNGLPAENQITLRAKPLVEKQIVCVPKQLAKNKSLVVSKQFVENQIIDRRNLPMVGITRGNING</sequence>
<dbReference type="EMBL" id="CM001879">
    <property type="protein sequence ID" value="EOX93874.1"/>
    <property type="molecule type" value="Genomic_DNA"/>
</dbReference>
<dbReference type="Proteomes" id="UP000026915">
    <property type="component" value="Chromosome 1"/>
</dbReference>
<evidence type="ECO:0000313" key="1">
    <source>
        <dbReference type="EMBL" id="EOX93874.1"/>
    </source>
</evidence>
<proteinExistence type="predicted"/>
<reference evidence="1 2" key="1">
    <citation type="journal article" date="2013" name="Genome Biol.">
        <title>The genome sequence of the most widely cultivated cacao type and its use to identify candidate genes regulating pod color.</title>
        <authorList>
            <person name="Motamayor J.C."/>
            <person name="Mockaitis K."/>
            <person name="Schmutz J."/>
            <person name="Haiminen N."/>
            <person name="Iii D.L."/>
            <person name="Cornejo O."/>
            <person name="Findley S.D."/>
            <person name="Zheng P."/>
            <person name="Utro F."/>
            <person name="Royaert S."/>
            <person name="Saski C."/>
            <person name="Jenkins J."/>
            <person name="Podicheti R."/>
            <person name="Zhao M."/>
            <person name="Scheffler B.E."/>
            <person name="Stack J.C."/>
            <person name="Feltus F.A."/>
            <person name="Mustiga G.M."/>
            <person name="Amores F."/>
            <person name="Phillips W."/>
            <person name="Marelli J.P."/>
            <person name="May G.D."/>
            <person name="Shapiro H."/>
            <person name="Ma J."/>
            <person name="Bustamante C.D."/>
            <person name="Schnell R.J."/>
            <person name="Main D."/>
            <person name="Gilbert D."/>
            <person name="Parida L."/>
            <person name="Kuhn D.N."/>
        </authorList>
    </citation>
    <scope>NUCLEOTIDE SEQUENCE [LARGE SCALE GENOMIC DNA]</scope>
    <source>
        <strain evidence="2">cv. Matina 1-6</strain>
    </source>
</reference>
<name>A0A061DM33_THECC</name>
<dbReference type="Gramene" id="EOX93874">
    <property type="protein sequence ID" value="EOX93874"/>
    <property type="gene ID" value="TCM_002862"/>
</dbReference>
<protein>
    <submittedName>
        <fullName evidence="1">Uncharacterized protein</fullName>
    </submittedName>
</protein>
<gene>
    <name evidence="1" type="ORF">TCM_002862</name>
</gene>
<dbReference type="HOGENOM" id="CLU_2296772_0_0_1"/>
<keyword evidence="2" id="KW-1185">Reference proteome</keyword>
<organism evidence="1 2">
    <name type="scientific">Theobroma cacao</name>
    <name type="common">Cacao</name>
    <name type="synonym">Cocoa</name>
    <dbReference type="NCBI Taxonomy" id="3641"/>
    <lineage>
        <taxon>Eukaryota</taxon>
        <taxon>Viridiplantae</taxon>
        <taxon>Streptophyta</taxon>
        <taxon>Embryophyta</taxon>
        <taxon>Tracheophyta</taxon>
        <taxon>Spermatophyta</taxon>
        <taxon>Magnoliopsida</taxon>
        <taxon>eudicotyledons</taxon>
        <taxon>Gunneridae</taxon>
        <taxon>Pentapetalae</taxon>
        <taxon>rosids</taxon>
        <taxon>malvids</taxon>
        <taxon>Malvales</taxon>
        <taxon>Malvaceae</taxon>
        <taxon>Byttnerioideae</taxon>
        <taxon>Theobroma</taxon>
    </lineage>
</organism>
<dbReference type="AlphaFoldDB" id="A0A061DM33"/>